<gene>
    <name evidence="2" type="ORF">BEMITA_LOCUS7908</name>
</gene>
<reference evidence="2" key="1">
    <citation type="submission" date="2021-12" db="EMBL/GenBank/DDBJ databases">
        <authorList>
            <person name="King R."/>
        </authorList>
    </citation>
    <scope>NUCLEOTIDE SEQUENCE</scope>
</reference>
<name>A0A9P0ACT3_BEMTA</name>
<evidence type="ECO:0000256" key="1">
    <source>
        <dbReference type="SAM" id="MobiDB-lite"/>
    </source>
</evidence>
<accession>A0A9P0ACT3</accession>
<feature type="region of interest" description="Disordered" evidence="1">
    <location>
        <begin position="223"/>
        <end position="244"/>
    </location>
</feature>
<evidence type="ECO:0008006" key="4">
    <source>
        <dbReference type="Google" id="ProtNLM"/>
    </source>
</evidence>
<dbReference type="EMBL" id="OU963865">
    <property type="protein sequence ID" value="CAH0389036.1"/>
    <property type="molecule type" value="Genomic_DNA"/>
</dbReference>
<dbReference type="SUPFAM" id="SSF56219">
    <property type="entry name" value="DNase I-like"/>
    <property type="match status" value="1"/>
</dbReference>
<organism evidence="2 3">
    <name type="scientific">Bemisia tabaci</name>
    <name type="common">Sweetpotato whitefly</name>
    <name type="synonym">Aleurodes tabaci</name>
    <dbReference type="NCBI Taxonomy" id="7038"/>
    <lineage>
        <taxon>Eukaryota</taxon>
        <taxon>Metazoa</taxon>
        <taxon>Ecdysozoa</taxon>
        <taxon>Arthropoda</taxon>
        <taxon>Hexapoda</taxon>
        <taxon>Insecta</taxon>
        <taxon>Pterygota</taxon>
        <taxon>Neoptera</taxon>
        <taxon>Paraneoptera</taxon>
        <taxon>Hemiptera</taxon>
        <taxon>Sternorrhyncha</taxon>
        <taxon>Aleyrodoidea</taxon>
        <taxon>Aleyrodidae</taxon>
        <taxon>Aleyrodinae</taxon>
        <taxon>Bemisia</taxon>
    </lineage>
</organism>
<evidence type="ECO:0000313" key="2">
    <source>
        <dbReference type="EMBL" id="CAH0389036.1"/>
    </source>
</evidence>
<dbReference type="Proteomes" id="UP001152759">
    <property type="component" value="Chromosome 4"/>
</dbReference>
<dbReference type="InterPro" id="IPR036691">
    <property type="entry name" value="Endo/exonu/phosph_ase_sf"/>
</dbReference>
<feature type="compositionally biased region" description="Polar residues" evidence="1">
    <location>
        <begin position="1"/>
        <end position="11"/>
    </location>
</feature>
<dbReference type="Gene3D" id="3.60.10.10">
    <property type="entry name" value="Endonuclease/exonuclease/phosphatase"/>
    <property type="match status" value="1"/>
</dbReference>
<sequence length="244" mass="26990">MPRYTWNQRINRPNEYGSSEKKKKGKAKEISMATWNVRTMKQAGKMMEIASEMGKYNIDVMALQEIRWQGEGKFDKPEFSMIYSGTKEWKKKGCRRSSLERTTSFPLVNSSVWQKYAQLWLHCALLATPGGSNGQDVMAGGKDIMHDEPCKGFGPHTRSHQNSGRREGCRKAAYALAQIGARTECGMIVHGQCIQAPDGGDAACYVLGKKSDGTFVLKLLKDCADPNPQSPNQSTPSTGATGDE</sequence>
<feature type="region of interest" description="Disordered" evidence="1">
    <location>
        <begin position="1"/>
        <end position="27"/>
    </location>
</feature>
<evidence type="ECO:0000313" key="3">
    <source>
        <dbReference type="Proteomes" id="UP001152759"/>
    </source>
</evidence>
<proteinExistence type="predicted"/>
<feature type="compositionally biased region" description="Low complexity" evidence="1">
    <location>
        <begin position="226"/>
        <end position="238"/>
    </location>
</feature>
<dbReference type="AlphaFoldDB" id="A0A9P0ACT3"/>
<protein>
    <recommendedName>
        <fullName evidence="4">Endonuclease/exonuclease/phosphatase domain-containing protein</fullName>
    </recommendedName>
</protein>
<keyword evidence="3" id="KW-1185">Reference proteome</keyword>